<dbReference type="AlphaFoldDB" id="A0A2P6MUD6"/>
<evidence type="ECO:0000256" key="3">
    <source>
        <dbReference type="ARBA" id="ARBA00022679"/>
    </source>
</evidence>
<dbReference type="GO" id="GO:0004674">
    <property type="term" value="F:protein serine/threonine kinase activity"/>
    <property type="evidence" value="ECO:0007669"/>
    <property type="project" value="UniProtKB-KW"/>
</dbReference>
<feature type="non-terminal residue" evidence="10">
    <location>
        <position position="1"/>
    </location>
</feature>
<keyword evidence="5" id="KW-0418">Kinase</keyword>
<keyword evidence="6" id="KW-0067">ATP-binding</keyword>
<dbReference type="Proteomes" id="UP000241769">
    <property type="component" value="Unassembled WGS sequence"/>
</dbReference>
<dbReference type="InterPro" id="IPR017892">
    <property type="entry name" value="Pkinase_C"/>
</dbReference>
<dbReference type="OrthoDB" id="63267at2759"/>
<dbReference type="Gene3D" id="3.30.200.20">
    <property type="entry name" value="Phosphorylase Kinase, domain 1"/>
    <property type="match status" value="1"/>
</dbReference>
<protein>
    <recommendedName>
        <fullName evidence="12">AGC-kinase C-terminal domain-containing protein</fullName>
    </recommendedName>
</protein>
<dbReference type="SUPFAM" id="SSF56112">
    <property type="entry name" value="Protein kinase-like (PK-like)"/>
    <property type="match status" value="1"/>
</dbReference>
<evidence type="ECO:0000256" key="2">
    <source>
        <dbReference type="ARBA" id="ARBA00022553"/>
    </source>
</evidence>
<evidence type="ECO:0000313" key="11">
    <source>
        <dbReference type="Proteomes" id="UP000241769"/>
    </source>
</evidence>
<keyword evidence="4" id="KW-0547">Nucleotide-binding</keyword>
<dbReference type="EMBL" id="MDYQ01000400">
    <property type="protein sequence ID" value="PRP75266.1"/>
    <property type="molecule type" value="Genomic_DNA"/>
</dbReference>
<sequence length="179" mass="20077">LGTLIYEMLTGLPPFYSQNINYMYQKIMQGELRFPSFISNEAQILLEGLLTRDVDKRLGSGPNGGDDVKKSAFFSGLDWAALERKEIEPPFKPKVKDVMDYSQIDTCFTQDKQLESAPNESAMGAAGKDVNFDGFTFVSDSAMDTNKDDIIKNLMEGQDALEDMVRQLQGRVLELENRG</sequence>
<dbReference type="Pfam" id="PF00433">
    <property type="entry name" value="Pkinase_C"/>
    <property type="match status" value="1"/>
</dbReference>
<gene>
    <name evidence="10" type="ORF">PROFUN_15887</name>
</gene>
<dbReference type="InterPro" id="IPR000719">
    <property type="entry name" value="Prot_kinase_dom"/>
</dbReference>
<feature type="domain" description="AGC-kinase C-terminal" evidence="9">
    <location>
        <begin position="75"/>
        <end position="147"/>
    </location>
</feature>
<comment type="caution">
    <text evidence="10">The sequence shown here is derived from an EMBL/GenBank/DDBJ whole genome shotgun (WGS) entry which is preliminary data.</text>
</comment>
<keyword evidence="11" id="KW-1185">Reference proteome</keyword>
<keyword evidence="7" id="KW-0175">Coiled coil</keyword>
<evidence type="ECO:0000256" key="5">
    <source>
        <dbReference type="ARBA" id="ARBA00022777"/>
    </source>
</evidence>
<dbReference type="Gene3D" id="1.10.510.10">
    <property type="entry name" value="Transferase(Phosphotransferase) domain 1"/>
    <property type="match status" value="1"/>
</dbReference>
<dbReference type="InParanoid" id="A0A2P6MUD6"/>
<dbReference type="PANTHER" id="PTHR24351">
    <property type="entry name" value="RIBOSOMAL PROTEIN S6 KINASE"/>
    <property type="match status" value="1"/>
</dbReference>
<dbReference type="InterPro" id="IPR000961">
    <property type="entry name" value="AGC-kinase_C"/>
</dbReference>
<evidence type="ECO:0000256" key="1">
    <source>
        <dbReference type="ARBA" id="ARBA00022527"/>
    </source>
</evidence>
<dbReference type="InterPro" id="IPR011009">
    <property type="entry name" value="Kinase-like_dom_sf"/>
</dbReference>
<keyword evidence="1" id="KW-0723">Serine/threonine-protein kinase</keyword>
<evidence type="ECO:0000259" key="8">
    <source>
        <dbReference type="PROSITE" id="PS50011"/>
    </source>
</evidence>
<evidence type="ECO:0000256" key="7">
    <source>
        <dbReference type="SAM" id="Coils"/>
    </source>
</evidence>
<dbReference type="STRING" id="1890364.A0A2P6MUD6"/>
<accession>A0A2P6MUD6</accession>
<evidence type="ECO:0000313" key="10">
    <source>
        <dbReference type="EMBL" id="PRP75266.1"/>
    </source>
</evidence>
<dbReference type="SMART" id="SM00133">
    <property type="entry name" value="S_TK_X"/>
    <property type="match status" value="1"/>
</dbReference>
<dbReference type="PROSITE" id="PS51285">
    <property type="entry name" value="AGC_KINASE_CTER"/>
    <property type="match status" value="1"/>
</dbReference>
<evidence type="ECO:0000256" key="6">
    <source>
        <dbReference type="ARBA" id="ARBA00022840"/>
    </source>
</evidence>
<keyword evidence="2" id="KW-0597">Phosphoprotein</keyword>
<name>A0A2P6MUD6_9EUKA</name>
<feature type="coiled-coil region" evidence="7">
    <location>
        <begin position="151"/>
        <end position="178"/>
    </location>
</feature>
<evidence type="ECO:0000256" key="4">
    <source>
        <dbReference type="ARBA" id="ARBA00022741"/>
    </source>
</evidence>
<evidence type="ECO:0008006" key="12">
    <source>
        <dbReference type="Google" id="ProtNLM"/>
    </source>
</evidence>
<reference evidence="10 11" key="1">
    <citation type="journal article" date="2018" name="Genome Biol. Evol.">
        <title>Multiple Roots of Fruiting Body Formation in Amoebozoa.</title>
        <authorList>
            <person name="Hillmann F."/>
            <person name="Forbes G."/>
            <person name="Novohradska S."/>
            <person name="Ferling I."/>
            <person name="Riege K."/>
            <person name="Groth M."/>
            <person name="Westermann M."/>
            <person name="Marz M."/>
            <person name="Spaller T."/>
            <person name="Winckler T."/>
            <person name="Schaap P."/>
            <person name="Glockner G."/>
        </authorList>
    </citation>
    <scope>NUCLEOTIDE SEQUENCE [LARGE SCALE GENOMIC DNA]</scope>
    <source>
        <strain evidence="10 11">Jena</strain>
    </source>
</reference>
<dbReference type="GO" id="GO:0005524">
    <property type="term" value="F:ATP binding"/>
    <property type="evidence" value="ECO:0007669"/>
    <property type="project" value="UniProtKB-KW"/>
</dbReference>
<organism evidence="10 11">
    <name type="scientific">Planoprotostelium fungivorum</name>
    <dbReference type="NCBI Taxonomy" id="1890364"/>
    <lineage>
        <taxon>Eukaryota</taxon>
        <taxon>Amoebozoa</taxon>
        <taxon>Evosea</taxon>
        <taxon>Variosea</taxon>
        <taxon>Cavosteliida</taxon>
        <taxon>Cavosteliaceae</taxon>
        <taxon>Planoprotostelium</taxon>
    </lineage>
</organism>
<evidence type="ECO:0000259" key="9">
    <source>
        <dbReference type="PROSITE" id="PS51285"/>
    </source>
</evidence>
<keyword evidence="3" id="KW-0808">Transferase</keyword>
<proteinExistence type="predicted"/>
<dbReference type="PROSITE" id="PS50011">
    <property type="entry name" value="PROTEIN_KINASE_DOM"/>
    <property type="match status" value="1"/>
</dbReference>
<feature type="domain" description="Protein kinase" evidence="8">
    <location>
        <begin position="1"/>
        <end position="74"/>
    </location>
</feature>